<evidence type="ECO:0000259" key="2">
    <source>
        <dbReference type="PROSITE" id="PS51397"/>
    </source>
</evidence>
<dbReference type="PROSITE" id="PS51397">
    <property type="entry name" value="WLM"/>
    <property type="match status" value="1"/>
</dbReference>
<dbReference type="InterPro" id="IPR013536">
    <property type="entry name" value="WLM_dom"/>
</dbReference>
<dbReference type="SMART" id="SM00580">
    <property type="entry name" value="PUG"/>
    <property type="match status" value="1"/>
</dbReference>
<evidence type="ECO:0000313" key="4">
    <source>
        <dbReference type="Proteomes" id="UP001154282"/>
    </source>
</evidence>
<dbReference type="InterPro" id="IPR029071">
    <property type="entry name" value="Ubiquitin-like_domsf"/>
</dbReference>
<dbReference type="PANTHER" id="PTHR47796:SF1">
    <property type="entry name" value="OS08G0500800 PROTEIN"/>
    <property type="match status" value="1"/>
</dbReference>
<dbReference type="CDD" id="cd10463">
    <property type="entry name" value="PUB_WLM"/>
    <property type="match status" value="1"/>
</dbReference>
<evidence type="ECO:0000313" key="3">
    <source>
        <dbReference type="EMBL" id="CAI0432182.1"/>
    </source>
</evidence>
<dbReference type="InterPro" id="IPR018997">
    <property type="entry name" value="PUB_domain"/>
</dbReference>
<dbReference type="Pfam" id="PF09409">
    <property type="entry name" value="PUB"/>
    <property type="match status" value="1"/>
</dbReference>
<dbReference type="Gene3D" id="3.10.20.90">
    <property type="entry name" value="Phosphatidylinositol 3-kinase Catalytic Subunit, Chain A, domain 1"/>
    <property type="match status" value="1"/>
</dbReference>
<accession>A0AAV0LE52</accession>
<feature type="domain" description="WLM" evidence="2">
    <location>
        <begin position="136"/>
        <end position="326"/>
    </location>
</feature>
<reference evidence="3" key="1">
    <citation type="submission" date="2022-08" db="EMBL/GenBank/DDBJ databases">
        <authorList>
            <person name="Gutierrez-Valencia J."/>
        </authorList>
    </citation>
    <scope>NUCLEOTIDE SEQUENCE</scope>
</reference>
<evidence type="ECO:0000256" key="1">
    <source>
        <dbReference type="SAM" id="MobiDB-lite"/>
    </source>
</evidence>
<feature type="compositionally biased region" description="Basic and acidic residues" evidence="1">
    <location>
        <begin position="351"/>
        <end position="373"/>
    </location>
</feature>
<dbReference type="InterPro" id="IPR036339">
    <property type="entry name" value="PUB-like_dom_sf"/>
</dbReference>
<dbReference type="EMBL" id="CAMGYJ010000006">
    <property type="protein sequence ID" value="CAI0432182.1"/>
    <property type="molecule type" value="Genomic_DNA"/>
</dbReference>
<feature type="region of interest" description="Disordered" evidence="1">
    <location>
        <begin position="420"/>
        <end position="442"/>
    </location>
</feature>
<organism evidence="3 4">
    <name type="scientific">Linum tenue</name>
    <dbReference type="NCBI Taxonomy" id="586396"/>
    <lineage>
        <taxon>Eukaryota</taxon>
        <taxon>Viridiplantae</taxon>
        <taxon>Streptophyta</taxon>
        <taxon>Embryophyta</taxon>
        <taxon>Tracheophyta</taxon>
        <taxon>Spermatophyta</taxon>
        <taxon>Magnoliopsida</taxon>
        <taxon>eudicotyledons</taxon>
        <taxon>Gunneridae</taxon>
        <taxon>Pentapetalae</taxon>
        <taxon>rosids</taxon>
        <taxon>fabids</taxon>
        <taxon>Malpighiales</taxon>
        <taxon>Linaceae</taxon>
        <taxon>Linum</taxon>
    </lineage>
</organism>
<gene>
    <name evidence="3" type="ORF">LITE_LOCUS23331</name>
</gene>
<sequence length="562" mass="63114">MQEAESLINVTVTWRGKRYEVEIDAGACLKDLGDELRTLTDVEADTMRLIVPQGKTSKLLSPFSDEHSHMTLLEASISGVQVEKIVRMMGVFKDEVDRVLQNAKSDMRIAGFEEEERRMRQRMSVGRPLSLKLPQGPYIFCDFRTLAIPGLELNPPPSEALKRMHMLAADPGIVAIMNKHRWRVGIMTEMAPIGYVGISPKCILGFNKNHGEEISLRLRTDDLKGFRKYDSIKKTLLHELAHMVYSEHDSDFYALDKQLNQEAASLDWTKAKGHTLTRVSHSADYEEEDFDVANYRNSSQKVGGNVSDQFTSARASSVAAAYQRLADASMSSEMEEPDPDDDIDSASAQEIDRVTIDEPDPDEKAMDQDKDNEPCPINNEPDPDDLDAKESDLVIGNIKSLGQNGLLRSESMEYEAGFPQTYRESDSQPNSFEAEPDPDDEELRRIQDPVTAVCNRIKKAIQSLRAEANPSEATAALQMLSKIIRNVIEHPNEMKFRKLRKANPLIQKNIAAHKAAMEILQVTGFTEDAVLDDRGNRETYLTLKRNDPGLLWLAKSSLEASM</sequence>
<protein>
    <recommendedName>
        <fullName evidence="2">WLM domain-containing protein</fullName>
    </recommendedName>
</protein>
<dbReference type="Pfam" id="PF08325">
    <property type="entry name" value="WLM"/>
    <property type="match status" value="1"/>
</dbReference>
<dbReference type="SUPFAM" id="SSF143503">
    <property type="entry name" value="PUG domain-like"/>
    <property type="match status" value="1"/>
</dbReference>
<keyword evidence="4" id="KW-1185">Reference proteome</keyword>
<dbReference type="AlphaFoldDB" id="A0AAV0LE52"/>
<dbReference type="Proteomes" id="UP001154282">
    <property type="component" value="Unassembled WGS sequence"/>
</dbReference>
<dbReference type="PANTHER" id="PTHR47796">
    <property type="entry name" value="ZINC METALLOPROTEINASE-LIKE PROTEIN"/>
    <property type="match status" value="1"/>
</dbReference>
<dbReference type="SUPFAM" id="SSF54236">
    <property type="entry name" value="Ubiquitin-like"/>
    <property type="match status" value="1"/>
</dbReference>
<name>A0AAV0LE52_9ROSI</name>
<proteinExistence type="predicted"/>
<feature type="region of interest" description="Disordered" evidence="1">
    <location>
        <begin position="351"/>
        <end position="388"/>
    </location>
</feature>
<comment type="caution">
    <text evidence="3">The sequence shown here is derived from an EMBL/GenBank/DDBJ whole genome shotgun (WGS) entry which is preliminary data.</text>
</comment>
<dbReference type="Gene3D" id="1.20.58.2190">
    <property type="match status" value="1"/>
</dbReference>